<dbReference type="Proteomes" id="UP001529340">
    <property type="component" value="Unassembled WGS sequence"/>
</dbReference>
<evidence type="ECO:0000256" key="2">
    <source>
        <dbReference type="ARBA" id="ARBA00023295"/>
    </source>
</evidence>
<gene>
    <name evidence="9" type="ORF">QUV96_05880</name>
</gene>
<dbReference type="EMBL" id="JAUDCG010000020">
    <property type="protein sequence ID" value="MDM8157168.1"/>
    <property type="molecule type" value="Genomic_DNA"/>
</dbReference>
<dbReference type="Pfam" id="PF07555">
    <property type="entry name" value="NAGidase"/>
    <property type="match status" value="1"/>
</dbReference>
<keyword evidence="1 3" id="KW-0378">Hydrolase</keyword>
<evidence type="ECO:0000259" key="8">
    <source>
        <dbReference type="PROSITE" id="PS52009"/>
    </source>
</evidence>
<dbReference type="InterPro" id="IPR000421">
    <property type="entry name" value="FA58C"/>
</dbReference>
<accession>A0ABT7UDV8</accession>
<evidence type="ECO:0000256" key="3">
    <source>
        <dbReference type="PROSITE-ProRule" id="PRU01353"/>
    </source>
</evidence>
<dbReference type="InterPro" id="IPR011496">
    <property type="entry name" value="O-GlcNAcase_cat"/>
</dbReference>
<dbReference type="InterPro" id="IPR015882">
    <property type="entry name" value="HEX_bac_N"/>
</dbReference>
<dbReference type="SUPFAM" id="SSF49785">
    <property type="entry name" value="Galactose-binding domain-like"/>
    <property type="match status" value="3"/>
</dbReference>
<dbReference type="Gene3D" id="3.30.379.10">
    <property type="entry name" value="Chitobiase/beta-hexosaminidase domain 2-like"/>
    <property type="match status" value="1"/>
</dbReference>
<evidence type="ECO:0000313" key="9">
    <source>
        <dbReference type="EMBL" id="MDM8157168.1"/>
    </source>
</evidence>
<feature type="chain" id="PRO_5045408565" evidence="6">
    <location>
        <begin position="37"/>
        <end position="1914"/>
    </location>
</feature>
<reference evidence="10" key="1">
    <citation type="submission" date="2023-06" db="EMBL/GenBank/DDBJ databases">
        <title>Identification and characterization of horizontal gene transfer across gut microbiota members of farm animals based on homology search.</title>
        <authorList>
            <person name="Zeman M."/>
            <person name="Kubasova T."/>
            <person name="Jahodarova E."/>
            <person name="Nykrynova M."/>
            <person name="Rychlik I."/>
        </authorList>
    </citation>
    <scope>NUCLEOTIDE SEQUENCE [LARGE SCALE GENOMIC DNA]</scope>
    <source>
        <strain evidence="10">ET39</strain>
    </source>
</reference>
<dbReference type="PROSITE" id="PS50022">
    <property type="entry name" value="FA58C_3"/>
    <property type="match status" value="2"/>
</dbReference>
<dbReference type="Pfam" id="PF02838">
    <property type="entry name" value="Glyco_hydro_20b"/>
    <property type="match status" value="1"/>
</dbReference>
<feature type="active site" description="Proton donor" evidence="3">
    <location>
        <position position="306"/>
    </location>
</feature>
<dbReference type="PANTHER" id="PTHR13170:SF16">
    <property type="entry name" value="PROTEIN O-GLCNACASE"/>
    <property type="match status" value="1"/>
</dbReference>
<evidence type="ECO:0000256" key="4">
    <source>
        <dbReference type="SAM" id="Coils"/>
    </source>
</evidence>
<sequence>MKKGKKNNVFRRALSVLMAVMLCISSYTFQPMQVQAAQLPEYEIYPIPHEVTYQEDSFIIRSQVNVVYDEGIDEATKDHIETILKEKGKTVVVSEQKRSDMTNVLVGIYGSDDYVDTYVQETYAPDASLFEKIDAYYEVVDNDEIVILGKDTDAAFYGITSLKHIFAQMDGSTIRCLEMEDYADTQTRGFIEGYYGIPWSDEDRISLMEFGGEFKMTSYIFAPKDDPYHKGAQWRALYPQERLDEIKKMVDAGNAAKCRFVFTIHPFGGSTGVQAGTYEQDLQDLKDKFDQLYSIGVRQFGVLGDDVGNLDRSVVIQLMNDLQKWADDKGDVYDLVFCPAGYNHSWQGNYSELNEYDGGFDERIQIFWTGEAVCQPVEVKTLDHFRRYNLPEGTEERRAPLFWLNWPVNDINAQRLMMGKGSLLHTDVDPQDLKGVVTNPMQEAEASKVALFAVADYAWNVKAFDDDQSWADSFKYIDSDASEELHTLAKHMSNPQPNNHGLVLAESEELQPIVDAFKQAWESQDAAAIAAQGEVLKAELQEIADAADGFMARSQNEALKEELEPFAYALRDTALADLNYVDAAMGLSASDEQQAMDSYSQAIQYMSSRLSYRRTTIDSSTSVTPGSTCLIPFGEWMEEEIGATISNIAMGEEAPLKITASSSYDSFYDGTSIENIIDGNEDTYAWYGGYDAVGQYYQLNLSKPTTVYGIHVINGSTSAKPNDTYRKAKLQYQQEGSEDWLDVNGEEYGDYATRADVTDITLENVVAVRYICTEAGGKWPSMREFSLDLEPQSSDPTFTMEVIYTQEWTNGVPSGVANLIDGNEDTSYHFPVRQHLDPGTGYRDQMKAGDYYGVKLSEPITLGEIRIVQGVNNNSDYMKNATLEYSLDNSSWTPLATFTDQKVITFDASDLNVEAQYIRLRQNTDQANWCLVNEISVSAKVDYNGKAYTNLDREISVNYMSDHAYMEATEVELGNDQYIGFKLNRIHELESITLPQSSDQLTLQVSKNALEWTTVNDGNVSGLPARYVRLINTGTQPVTISTADLQVTTNEIEEISISDAKGFTVADPSGAFDGDRTTSTQYVGNQTLGNYFTYDLGQTISLEKLRVVCMDSEWDYPRHMKISASADGSDWTEVMTIGNQTGDNPGEATDEDNIMDVLPEYEASCNTKSAELETPINVRYLKFEITRSKSGSNKWVRFQEIEINDGAYLPKENNPTYSGSKESENSQYRFMNDGNLSTMFAPETTNDSVRYALSEDLDDNLIKIIQNGSALSQASVRARVMKDGNEEWLDLGVLSQTISEFKIPEGYQLLDVEIAWEDKAPQIMELVISHTDTAVDKNALQTLVDELSDTDTTAWTTGSQTRFANALQAAENMLKGHPSQSALDSARTTLQAAYDDHKLAGDPSTLQKVVDNALTDSENYTASTWKAYSAALNAATAALAEADDHTQEELDALQKQVEDAQAALVYNPSRMEEATLQMEGENDFIASVEDPSGLYTDASWNAYTKAASDLQSLIDGYAETPVHPDVIVEASEAVTQAKAELVSVASLQEAITEYENTDASLYDKDSFAAYEAAVESAKKLLENGTEEQIAQALSDIREARSALRPNSDALGSLIREAKALDSSDYTRASYDALMQLVDEIETKGISSLDREEIAAYTEAMGQQMNALVSVRELNRVIALAEDLNKDLYTSASYQKLQDEITAAKALREDASAERIDEQIAALNRAMSSLEMRVDNIAASDYIDSIELTEKEGYTSESYDAYKKAYDALVSLKDRLPDVSITEFNAAKNAFETAQAQLQKLADKSKLQDLVDRVADLSGRDYTAETFVIYQQKLILAQRVLDDPDASQKEADVAYDELNAAVNALVRRETPGGDVSQPADTSAANTVGVAVAAVVVCAAVLGVLLWKKRSNKDEK</sequence>
<protein>
    <submittedName>
        <fullName evidence="9">Beta-N-acetylglucosaminidase domain-containing protein</fullName>
    </submittedName>
</protein>
<organism evidence="9 10">
    <name type="scientific">Amedibacillus dolichus</name>
    <dbReference type="NCBI Taxonomy" id="31971"/>
    <lineage>
        <taxon>Bacteria</taxon>
        <taxon>Bacillati</taxon>
        <taxon>Bacillota</taxon>
        <taxon>Erysipelotrichia</taxon>
        <taxon>Erysipelotrichales</taxon>
        <taxon>Erysipelotrichaceae</taxon>
        <taxon>Amedibacillus</taxon>
    </lineage>
</organism>
<dbReference type="SUPFAM" id="SSF55545">
    <property type="entry name" value="beta-N-acetylhexosaminidase-like domain"/>
    <property type="match status" value="1"/>
</dbReference>
<keyword evidence="6" id="KW-0732">Signal</keyword>
<dbReference type="SUPFAM" id="SSF140657">
    <property type="entry name" value="Hyaluronidase post-catalytic domain-like"/>
    <property type="match status" value="1"/>
</dbReference>
<evidence type="ECO:0000313" key="10">
    <source>
        <dbReference type="Proteomes" id="UP001529340"/>
    </source>
</evidence>
<dbReference type="InterPro" id="IPR008979">
    <property type="entry name" value="Galactose-bd-like_sf"/>
</dbReference>
<comment type="caution">
    <text evidence="9">The sequence shown here is derived from an EMBL/GenBank/DDBJ whole genome shotgun (WGS) entry which is preliminary data.</text>
</comment>
<dbReference type="Pfam" id="PF00754">
    <property type="entry name" value="F5_F8_type_C"/>
    <property type="match status" value="3"/>
</dbReference>
<evidence type="ECO:0000259" key="7">
    <source>
        <dbReference type="PROSITE" id="PS50022"/>
    </source>
</evidence>
<keyword evidence="4" id="KW-0175">Coiled coil</keyword>
<keyword evidence="5" id="KW-0472">Membrane</keyword>
<feature type="domain" description="F5/8 type C" evidence="7">
    <location>
        <begin position="643"/>
        <end position="792"/>
    </location>
</feature>
<keyword evidence="5" id="KW-1133">Transmembrane helix</keyword>
<feature type="transmembrane region" description="Helical" evidence="5">
    <location>
        <begin position="1886"/>
        <end position="1905"/>
    </location>
</feature>
<name>A0ABT7UDV8_9FIRM</name>
<feature type="signal peptide" evidence="6">
    <location>
        <begin position="1"/>
        <end position="36"/>
    </location>
</feature>
<feature type="domain" description="GH84" evidence="8">
    <location>
        <begin position="186"/>
        <end position="462"/>
    </location>
</feature>
<keyword evidence="2 3" id="KW-0326">Glycosidase</keyword>
<dbReference type="SUPFAM" id="SSF51445">
    <property type="entry name" value="(Trans)glycosidases"/>
    <property type="match status" value="1"/>
</dbReference>
<evidence type="ECO:0000256" key="6">
    <source>
        <dbReference type="SAM" id="SignalP"/>
    </source>
</evidence>
<dbReference type="Gene3D" id="1.20.58.460">
    <property type="entry name" value="Hyaluronidase post-catalytic domain-like"/>
    <property type="match status" value="1"/>
</dbReference>
<evidence type="ECO:0000256" key="5">
    <source>
        <dbReference type="SAM" id="Phobius"/>
    </source>
</evidence>
<dbReference type="PROSITE" id="PS52009">
    <property type="entry name" value="GH84"/>
    <property type="match status" value="1"/>
</dbReference>
<evidence type="ECO:0000256" key="1">
    <source>
        <dbReference type="ARBA" id="ARBA00022801"/>
    </source>
</evidence>
<dbReference type="PANTHER" id="PTHR13170">
    <property type="entry name" value="O-GLCNACASE"/>
    <property type="match status" value="1"/>
</dbReference>
<feature type="domain" description="F5/8 type C" evidence="7">
    <location>
        <begin position="1040"/>
        <end position="1203"/>
    </location>
</feature>
<keyword evidence="10" id="KW-1185">Reference proteome</keyword>
<reference evidence="9 10" key="2">
    <citation type="submission" date="2023-06" db="EMBL/GenBank/DDBJ databases">
        <title>Identification and characterization of horizontal gene transfer across gut microbiota members of farm animals based on homology search.</title>
        <authorList>
            <person name="Schwarzerova J."/>
            <person name="Nykrynova M."/>
            <person name="Jureckova K."/>
            <person name="Cejkova D."/>
            <person name="Rychlik I."/>
        </authorList>
    </citation>
    <scope>NUCLEOTIDE SEQUENCE [LARGE SCALE GENOMIC DNA]</scope>
    <source>
        <strain evidence="9 10">ET39</strain>
    </source>
</reference>
<comment type="similarity">
    <text evidence="3">Belongs to the glycosyl hydrolase 84 family.</text>
</comment>
<dbReference type="Pfam" id="PF07554">
    <property type="entry name" value="FIVAR"/>
    <property type="match status" value="5"/>
</dbReference>
<dbReference type="Gene3D" id="2.60.120.260">
    <property type="entry name" value="Galactose-binding domain-like"/>
    <property type="match status" value="3"/>
</dbReference>
<dbReference type="InterPro" id="IPR029018">
    <property type="entry name" value="Hex-like_dom2"/>
</dbReference>
<proteinExistence type="inferred from homology"/>
<dbReference type="Gene3D" id="3.20.20.80">
    <property type="entry name" value="Glycosidases"/>
    <property type="match status" value="1"/>
</dbReference>
<dbReference type="RefSeq" id="WP_289607630.1">
    <property type="nucleotide sequence ID" value="NZ_JAUDCG010000020.1"/>
</dbReference>
<keyword evidence="5" id="KW-0812">Transmembrane</keyword>
<feature type="coiled-coil region" evidence="4">
    <location>
        <begin position="1693"/>
        <end position="1732"/>
    </location>
</feature>
<dbReference type="InterPro" id="IPR051822">
    <property type="entry name" value="Glycosyl_Hydrolase_84"/>
</dbReference>
<dbReference type="Gene3D" id="1.20.1270.90">
    <property type="entry name" value="AF1782-like"/>
    <property type="match status" value="3"/>
</dbReference>
<dbReference type="InterPro" id="IPR017853">
    <property type="entry name" value="GH"/>
</dbReference>
<dbReference type="Gene3D" id="1.20.1270.70">
    <property type="entry name" value="Designed single chain three-helix bundle"/>
    <property type="match status" value="1"/>
</dbReference>